<reference evidence="2 3" key="1">
    <citation type="submission" date="2019-11" db="EMBL/GenBank/DDBJ databases">
        <title>Novel species isolated from a subtropical stream in China.</title>
        <authorList>
            <person name="Lu H."/>
        </authorList>
    </citation>
    <scope>NUCLEOTIDE SEQUENCE [LARGE SCALE GENOMIC DNA]</scope>
    <source>
        <strain evidence="2 3">FT25W</strain>
    </source>
</reference>
<proteinExistence type="predicted"/>
<comment type="caution">
    <text evidence="2">The sequence shown here is derived from an EMBL/GenBank/DDBJ whole genome shotgun (WGS) entry which is preliminary data.</text>
</comment>
<protein>
    <submittedName>
        <fullName evidence="2">Uncharacterized protein</fullName>
    </submittedName>
</protein>
<keyword evidence="1" id="KW-0732">Signal</keyword>
<dbReference type="NCBIfam" id="NF042415">
    <property type="entry name" value="STY0301_fam"/>
    <property type="match status" value="1"/>
</dbReference>
<dbReference type="EMBL" id="WKJM01000023">
    <property type="protein sequence ID" value="MRX10723.1"/>
    <property type="molecule type" value="Genomic_DNA"/>
</dbReference>
<sequence length="146" mass="16042">MPRYAKIIYVTTLLLPMSPACAVEQRIICPTEIPAASIKLTDLPSQWTPYVASPLYLSSAGAAAGPPEQTATLMGDSTWKKGQNEWTTSYDLSDDGFAAGKWMECRYGEYGQVLLSTRLQDKIKSCTVHFSKGEKAGQRSVQITCR</sequence>
<evidence type="ECO:0000256" key="1">
    <source>
        <dbReference type="SAM" id="SignalP"/>
    </source>
</evidence>
<dbReference type="Proteomes" id="UP000481037">
    <property type="component" value="Unassembled WGS sequence"/>
</dbReference>
<dbReference type="AlphaFoldDB" id="A0A6L5QLK7"/>
<feature type="chain" id="PRO_5027049459" evidence="1">
    <location>
        <begin position="23"/>
        <end position="146"/>
    </location>
</feature>
<accession>A0A6L5QLK7</accession>
<evidence type="ECO:0000313" key="3">
    <source>
        <dbReference type="Proteomes" id="UP000481037"/>
    </source>
</evidence>
<gene>
    <name evidence="2" type="ORF">GJ697_23090</name>
</gene>
<keyword evidence="3" id="KW-1185">Reference proteome</keyword>
<organism evidence="2 3">
    <name type="scientific">Duganella alba</name>
    <dbReference type="NCBI Taxonomy" id="2666081"/>
    <lineage>
        <taxon>Bacteria</taxon>
        <taxon>Pseudomonadati</taxon>
        <taxon>Pseudomonadota</taxon>
        <taxon>Betaproteobacteria</taxon>
        <taxon>Burkholderiales</taxon>
        <taxon>Oxalobacteraceae</taxon>
        <taxon>Telluria group</taxon>
        <taxon>Duganella</taxon>
    </lineage>
</organism>
<dbReference type="InterPro" id="IPR049973">
    <property type="entry name" value="STY0301-like"/>
</dbReference>
<feature type="signal peptide" evidence="1">
    <location>
        <begin position="1"/>
        <end position="22"/>
    </location>
</feature>
<name>A0A6L5QLK7_9BURK</name>
<evidence type="ECO:0000313" key="2">
    <source>
        <dbReference type="EMBL" id="MRX10723.1"/>
    </source>
</evidence>
<dbReference type="RefSeq" id="WP_154368025.1">
    <property type="nucleotide sequence ID" value="NZ_WKJM01000023.1"/>
</dbReference>